<dbReference type="AlphaFoldDB" id="A0A4Y2F1T3"/>
<name>A0A4Y2F1T3_ARAVE</name>
<feature type="region of interest" description="Disordered" evidence="1">
    <location>
        <begin position="89"/>
        <end position="128"/>
    </location>
</feature>
<sequence length="128" mass="14293">MCGNAPVRIGHRTNVSASGHRWPWFVETPRRLTSGDHPAHQSQIITLCLLPVAIRDPGQRFVIGKTVSFPDKSARTELSTTPQRAGSKVLFKLELRRDQGDDQETGERSLGESRLSSRDREFGRQLSG</sequence>
<evidence type="ECO:0000256" key="1">
    <source>
        <dbReference type="SAM" id="MobiDB-lite"/>
    </source>
</evidence>
<evidence type="ECO:0000313" key="2">
    <source>
        <dbReference type="EMBL" id="GBM34065.1"/>
    </source>
</evidence>
<keyword evidence="3" id="KW-1185">Reference proteome</keyword>
<dbReference type="Proteomes" id="UP000499080">
    <property type="component" value="Unassembled WGS sequence"/>
</dbReference>
<comment type="caution">
    <text evidence="2">The sequence shown here is derived from an EMBL/GenBank/DDBJ whole genome shotgun (WGS) entry which is preliminary data.</text>
</comment>
<organism evidence="2 3">
    <name type="scientific">Araneus ventricosus</name>
    <name type="common">Orbweaver spider</name>
    <name type="synonym">Epeira ventricosa</name>
    <dbReference type="NCBI Taxonomy" id="182803"/>
    <lineage>
        <taxon>Eukaryota</taxon>
        <taxon>Metazoa</taxon>
        <taxon>Ecdysozoa</taxon>
        <taxon>Arthropoda</taxon>
        <taxon>Chelicerata</taxon>
        <taxon>Arachnida</taxon>
        <taxon>Araneae</taxon>
        <taxon>Araneomorphae</taxon>
        <taxon>Entelegynae</taxon>
        <taxon>Araneoidea</taxon>
        <taxon>Araneidae</taxon>
        <taxon>Araneus</taxon>
    </lineage>
</organism>
<evidence type="ECO:0000313" key="3">
    <source>
        <dbReference type="Proteomes" id="UP000499080"/>
    </source>
</evidence>
<proteinExistence type="predicted"/>
<accession>A0A4Y2F1T3</accession>
<reference evidence="2 3" key="1">
    <citation type="journal article" date="2019" name="Sci. Rep.">
        <title>Orb-weaving spider Araneus ventricosus genome elucidates the spidroin gene catalogue.</title>
        <authorList>
            <person name="Kono N."/>
            <person name="Nakamura H."/>
            <person name="Ohtoshi R."/>
            <person name="Moran D.A.P."/>
            <person name="Shinohara A."/>
            <person name="Yoshida Y."/>
            <person name="Fujiwara M."/>
            <person name="Mori M."/>
            <person name="Tomita M."/>
            <person name="Arakawa K."/>
        </authorList>
    </citation>
    <scope>NUCLEOTIDE SEQUENCE [LARGE SCALE GENOMIC DNA]</scope>
</reference>
<dbReference type="EMBL" id="BGPR01000750">
    <property type="protein sequence ID" value="GBM34065.1"/>
    <property type="molecule type" value="Genomic_DNA"/>
</dbReference>
<feature type="compositionally biased region" description="Basic and acidic residues" evidence="1">
    <location>
        <begin position="91"/>
        <end position="128"/>
    </location>
</feature>
<protein>
    <submittedName>
        <fullName evidence="2">Uncharacterized protein</fullName>
    </submittedName>
</protein>
<gene>
    <name evidence="2" type="ORF">AVEN_225593_1</name>
</gene>